<protein>
    <submittedName>
        <fullName evidence="4">Retrotransposon protein, putative, unclassified</fullName>
    </submittedName>
</protein>
<dbReference type="AlphaFoldDB" id="Q2QT44"/>
<name>Q2QT44_ORYSJ</name>
<dbReference type="EMBL" id="DP000011">
    <property type="protein sequence ID" value="ABA97563.1"/>
    <property type="molecule type" value="Genomic_DNA"/>
</dbReference>
<evidence type="ECO:0000259" key="2">
    <source>
        <dbReference type="Pfam" id="PF00078"/>
    </source>
</evidence>
<sequence>MPFGMMNKVTGKAITNEVGEFIQMEAEEDGTAVGQFLHIKIRLDIRKPLMRGVTLCVGEGKKEIWCPLVYEFLPDFCYTCGIIGHTDKVCGVKLKEGEEQQFSKKLRFIPEKKKWEDGHNVGSRGSKGFYQCKVEDGSSMGSDGPSWRKEKSVSKDGGDAKRVDEEEDLGFEGDMFTWRNHSHTEEGYIRERLGRAVANQEWRMRFPTTRVVNGDPRHSDDRLVIITTCGGRKEDNRRERRRRNKIGRLKNDEGVWVENEEEKRGMIAQYFKTLFSSNRGNNSDQLLDVVERKVTEDMNELLTSAYISEEIKEALDSIGDLKAPGPDGMPAVFYKNFWDLMGEKITSEVQEILNGGQIPQEWNETTIVLIPKVKTFELIKDLRPISVCNVLYKIVSKVLANRLKKILPEVISQSQSAFFPGRLISDNILVAYELTHYMRQKRNGETGYAALKLDMSKAYDRVEWGFLKDMMLKLGFNQEWTQLIMKCITFVTYRIRVNGELIEVIQPERGLQQRDPLSPYLFLLCAEGFSALIRKAEEEGSLQGVRCSGNGRDKDDEGEMQAHQTEFVKHVLREINMESLRAELEERVSGREVMERIWAQCTRNGTIAIILLWLWWGERNRVREGEQRRTAAELAFMATTQTEEFLKIHQKEKKQKLGAPGKWSKPDMGVMKINSDGAFDPNNRKGGWGFIIRDHLGMVIKAGAGRTHVLLDAFHAEVLACAAGIKAANECGLQRVEAETDSLMLKMAMEDNSYALSALGGIICEMKNFVNTNFRSFSVKYCPRGCNKVAHALAALGCNDHLQNTLSWDDVPSEVAELVTSDITESISYWKMFSMSKKI</sequence>
<dbReference type="InterPro" id="IPR012337">
    <property type="entry name" value="RNaseH-like_sf"/>
</dbReference>
<feature type="region of interest" description="Disordered" evidence="1">
    <location>
        <begin position="136"/>
        <end position="163"/>
    </location>
</feature>
<organism evidence="4">
    <name type="scientific">Oryza sativa subsp. japonica</name>
    <name type="common">Rice</name>
    <dbReference type="NCBI Taxonomy" id="39947"/>
    <lineage>
        <taxon>Eukaryota</taxon>
        <taxon>Viridiplantae</taxon>
        <taxon>Streptophyta</taxon>
        <taxon>Embryophyta</taxon>
        <taxon>Tracheophyta</taxon>
        <taxon>Spermatophyta</taxon>
        <taxon>Magnoliopsida</taxon>
        <taxon>Liliopsida</taxon>
        <taxon>Poales</taxon>
        <taxon>Poaceae</taxon>
        <taxon>BOP clade</taxon>
        <taxon>Oryzoideae</taxon>
        <taxon>Oryzeae</taxon>
        <taxon>Oryzinae</taxon>
        <taxon>Oryza</taxon>
        <taxon>Oryza sativa</taxon>
    </lineage>
</organism>
<evidence type="ECO:0000259" key="3">
    <source>
        <dbReference type="Pfam" id="PF13456"/>
    </source>
</evidence>
<feature type="compositionally biased region" description="Basic and acidic residues" evidence="1">
    <location>
        <begin position="146"/>
        <end position="163"/>
    </location>
</feature>
<dbReference type="GO" id="GO:0004523">
    <property type="term" value="F:RNA-DNA hybrid ribonuclease activity"/>
    <property type="evidence" value="ECO:0007669"/>
    <property type="project" value="InterPro"/>
</dbReference>
<proteinExistence type="predicted"/>
<reference evidence="4" key="1">
    <citation type="journal article" date="2005" name="BMC Biol.">
        <title>The sequence of rice chromosomes 11 and 12, rich in disease resistance genes and recent gene duplications.</title>
        <authorList>
            <consortium name="The rice chromosomes 11 and 12 sequencing consortia"/>
        </authorList>
    </citation>
    <scope>NUCLEOTIDE SEQUENCE [LARGE SCALE GENOMIC DNA]</scope>
</reference>
<dbReference type="Pfam" id="PF13456">
    <property type="entry name" value="RVT_3"/>
    <property type="match status" value="1"/>
</dbReference>
<dbReference type="SUPFAM" id="SSF56672">
    <property type="entry name" value="DNA/RNA polymerases"/>
    <property type="match status" value="1"/>
</dbReference>
<gene>
    <name evidence="4" type="ordered locus">LOC_Os12g21910</name>
</gene>
<accession>Q2QT44</accession>
<feature type="domain" description="RNase H type-1" evidence="3">
    <location>
        <begin position="674"/>
        <end position="795"/>
    </location>
</feature>
<reference evidence="4" key="3">
    <citation type="submission" date="2006-01" db="EMBL/GenBank/DDBJ databases">
        <authorList>
            <person name="Buell R."/>
        </authorList>
    </citation>
    <scope>NUCLEOTIDE SEQUENCE</scope>
</reference>
<dbReference type="GO" id="GO:0003676">
    <property type="term" value="F:nucleic acid binding"/>
    <property type="evidence" value="ECO:0007669"/>
    <property type="project" value="InterPro"/>
</dbReference>
<dbReference type="Gene3D" id="3.30.420.10">
    <property type="entry name" value="Ribonuclease H-like superfamily/Ribonuclease H"/>
    <property type="match status" value="1"/>
</dbReference>
<dbReference type="InterPro" id="IPR002156">
    <property type="entry name" value="RNaseH_domain"/>
</dbReference>
<dbReference type="Pfam" id="PF00078">
    <property type="entry name" value="RVT_1"/>
    <property type="match status" value="1"/>
</dbReference>
<dbReference type="InterPro" id="IPR000477">
    <property type="entry name" value="RT_dom"/>
</dbReference>
<dbReference type="CDD" id="cd01650">
    <property type="entry name" value="RT_nLTR_like"/>
    <property type="match status" value="1"/>
</dbReference>
<dbReference type="SUPFAM" id="SSF53098">
    <property type="entry name" value="Ribonuclease H-like"/>
    <property type="match status" value="1"/>
</dbReference>
<dbReference type="InterPro" id="IPR043502">
    <property type="entry name" value="DNA/RNA_pol_sf"/>
</dbReference>
<evidence type="ECO:0000256" key="1">
    <source>
        <dbReference type="SAM" id="MobiDB-lite"/>
    </source>
</evidence>
<reference evidence="4" key="2">
    <citation type="submission" date="2005-04" db="EMBL/GenBank/DDBJ databases">
        <authorList>
            <person name="Buell C.R."/>
            <person name="Wing R.A."/>
            <person name="McCombie W.A."/>
            <person name="Ouyang S."/>
        </authorList>
    </citation>
    <scope>NUCLEOTIDE SEQUENCE</scope>
</reference>
<dbReference type="CDD" id="cd06222">
    <property type="entry name" value="RNase_H_like"/>
    <property type="match status" value="1"/>
</dbReference>
<dbReference type="PANTHER" id="PTHR31635">
    <property type="entry name" value="REVERSE TRANSCRIPTASE DOMAIN-CONTAINING PROTEIN-RELATED"/>
    <property type="match status" value="1"/>
</dbReference>
<dbReference type="PANTHER" id="PTHR31635:SF196">
    <property type="entry name" value="REVERSE TRANSCRIPTASE DOMAIN-CONTAINING PROTEIN-RELATED"/>
    <property type="match status" value="1"/>
</dbReference>
<feature type="domain" description="Reverse transcriptase" evidence="2">
    <location>
        <begin position="371"/>
        <end position="536"/>
    </location>
</feature>
<dbReference type="InterPro" id="IPR036397">
    <property type="entry name" value="RNaseH_sf"/>
</dbReference>
<dbReference type="InterPro" id="IPR044730">
    <property type="entry name" value="RNase_H-like_dom_plant"/>
</dbReference>
<evidence type="ECO:0000313" key="4">
    <source>
        <dbReference type="EMBL" id="ABA97563.1"/>
    </source>
</evidence>